<organism evidence="6 7">
    <name type="scientific">Mucilaginibacter myungsuensis</name>
    <dbReference type="NCBI Taxonomy" id="649104"/>
    <lineage>
        <taxon>Bacteria</taxon>
        <taxon>Pseudomonadati</taxon>
        <taxon>Bacteroidota</taxon>
        <taxon>Sphingobacteriia</taxon>
        <taxon>Sphingobacteriales</taxon>
        <taxon>Sphingobacteriaceae</taxon>
        <taxon>Mucilaginibacter</taxon>
    </lineage>
</organism>
<evidence type="ECO:0000256" key="4">
    <source>
        <dbReference type="ARBA" id="ARBA00023004"/>
    </source>
</evidence>
<dbReference type="Pfam" id="PF12831">
    <property type="entry name" value="FAD_oxidored"/>
    <property type="match status" value="1"/>
</dbReference>
<dbReference type="PANTHER" id="PTHR43498">
    <property type="entry name" value="FERREDOXIN:COB-COM HETERODISULFIDE REDUCTASE SUBUNIT A"/>
    <property type="match status" value="1"/>
</dbReference>
<protein>
    <submittedName>
        <fullName evidence="6">FAD-dependent oxidoreductase</fullName>
    </submittedName>
</protein>
<evidence type="ECO:0000256" key="5">
    <source>
        <dbReference type="ARBA" id="ARBA00023014"/>
    </source>
</evidence>
<evidence type="ECO:0000313" key="7">
    <source>
        <dbReference type="Proteomes" id="UP000622475"/>
    </source>
</evidence>
<dbReference type="PANTHER" id="PTHR43498:SF1">
    <property type="entry name" value="COB--COM HETERODISULFIDE REDUCTASE IRON-SULFUR SUBUNIT A"/>
    <property type="match status" value="1"/>
</dbReference>
<keyword evidence="4" id="KW-0408">Iron</keyword>
<keyword evidence="7" id="KW-1185">Reference proteome</keyword>
<sequence>MVKKLLLIVLFLTPITLFAETIRTDVLVVGGTASGVAAAIQSARSQVKTLLIEPTPWLGGEMTAGGMSILDANPKLSSGIWAEFRKRVRDFYKRTPGYDTTSTAPLKFEPYTGAAVLKRICDTVNHLTLKLNTPYLTAKRDSGKWVLTVLIDGKEATIKAKVLVDATPNGDIAALAGAKLVSGFDSKQDTGESLAPETASPIIQDVTWIAVVKEFEKNAIYLMPKPAEYDPARYVALKTKNIKKMLEEGRLPNNKFQIKWTENTYGTSVAQMSIEGRIAYYKTLRLHTLGLVYYLQNELGFRNIGIDDSEFPSSDHLPFIPYIREYRRSIGQTRMTTREIYTPYVNNLYRTSIAVGDAPFTQQYADPLAPKINYPPMPAYTVPLGAVVDKDIPNLVVTEKAMSVTHLVNASTSYPSVQMAIGQGAGTVAAYCAFFDLNTKQLDVRKIQIEATLYGSMIYPYADIPQTDRYYRAVQQVTGTGLLKQVQELNGNKMDVVFKPDSTVNTADIKPIMLETYTRAFIWFGKNKPAETFAVGDLVSYISDHTLTDPKTLKNMMQRQWHDYYKFKQPFDMQRPVTRYEFAVLVNRYLNPFARSVDVTGKIVN</sequence>
<dbReference type="GO" id="GO:0016491">
    <property type="term" value="F:oxidoreductase activity"/>
    <property type="evidence" value="ECO:0007669"/>
    <property type="project" value="UniProtKB-KW"/>
</dbReference>
<evidence type="ECO:0000256" key="2">
    <source>
        <dbReference type="ARBA" id="ARBA00022723"/>
    </source>
</evidence>
<dbReference type="SUPFAM" id="SSF51905">
    <property type="entry name" value="FAD/NAD(P)-binding domain"/>
    <property type="match status" value="1"/>
</dbReference>
<accession>A0A929KYK8</accession>
<evidence type="ECO:0000313" key="6">
    <source>
        <dbReference type="EMBL" id="MBE9664061.1"/>
    </source>
</evidence>
<evidence type="ECO:0000256" key="1">
    <source>
        <dbReference type="ARBA" id="ARBA00022485"/>
    </source>
</evidence>
<dbReference type="GO" id="GO:0046872">
    <property type="term" value="F:metal ion binding"/>
    <property type="evidence" value="ECO:0007669"/>
    <property type="project" value="UniProtKB-KW"/>
</dbReference>
<dbReference type="AlphaFoldDB" id="A0A929KYK8"/>
<keyword evidence="1" id="KW-0004">4Fe-4S</keyword>
<comment type="caution">
    <text evidence="6">The sequence shown here is derived from an EMBL/GenBank/DDBJ whole genome shotgun (WGS) entry which is preliminary data.</text>
</comment>
<dbReference type="RefSeq" id="WP_194113305.1">
    <property type="nucleotide sequence ID" value="NZ_JADFFL010000009.1"/>
</dbReference>
<evidence type="ECO:0000256" key="3">
    <source>
        <dbReference type="ARBA" id="ARBA00023002"/>
    </source>
</evidence>
<dbReference type="EMBL" id="JADFFL010000009">
    <property type="protein sequence ID" value="MBE9664061.1"/>
    <property type="molecule type" value="Genomic_DNA"/>
</dbReference>
<dbReference type="Proteomes" id="UP000622475">
    <property type="component" value="Unassembled WGS sequence"/>
</dbReference>
<keyword evidence="5" id="KW-0411">Iron-sulfur</keyword>
<dbReference type="GO" id="GO:0051539">
    <property type="term" value="F:4 iron, 4 sulfur cluster binding"/>
    <property type="evidence" value="ECO:0007669"/>
    <property type="project" value="UniProtKB-KW"/>
</dbReference>
<gene>
    <name evidence="6" type="ORF">IRJ16_19410</name>
</gene>
<name>A0A929KYK8_9SPHI</name>
<keyword evidence="3" id="KW-0560">Oxidoreductase</keyword>
<dbReference type="InterPro" id="IPR039650">
    <property type="entry name" value="HdrA-like"/>
</dbReference>
<dbReference type="InterPro" id="IPR036188">
    <property type="entry name" value="FAD/NAD-bd_sf"/>
</dbReference>
<dbReference type="Gene3D" id="3.50.50.60">
    <property type="entry name" value="FAD/NAD(P)-binding domain"/>
    <property type="match status" value="1"/>
</dbReference>
<keyword evidence="2" id="KW-0479">Metal-binding</keyword>
<reference evidence="6" key="1">
    <citation type="submission" date="2020-10" db="EMBL/GenBank/DDBJ databases">
        <title>Mucilaginibacter mali sp. nov., isolated from rhizosphere soil of apple orchard.</title>
        <authorList>
            <person name="Lee J.-S."/>
            <person name="Kim H.S."/>
            <person name="Kim J.-S."/>
        </authorList>
    </citation>
    <scope>NUCLEOTIDE SEQUENCE</scope>
    <source>
        <strain evidence="6">KCTC 22746</strain>
    </source>
</reference>
<proteinExistence type="predicted"/>